<dbReference type="RefSeq" id="WP_093205514.1">
    <property type="nucleotide sequence ID" value="NZ_FNGS01000007.1"/>
</dbReference>
<gene>
    <name evidence="5" type="ORF">SAMN04488090_3630</name>
</gene>
<dbReference type="OrthoDB" id="9815825at2"/>
<protein>
    <submittedName>
        <fullName evidence="5">Predicted dehydrogenase</fullName>
    </submittedName>
</protein>
<reference evidence="5 6" key="1">
    <citation type="submission" date="2016-10" db="EMBL/GenBank/DDBJ databases">
        <authorList>
            <person name="de Groot N.N."/>
        </authorList>
    </citation>
    <scope>NUCLEOTIDE SEQUENCE [LARGE SCALE GENOMIC DNA]</scope>
    <source>
        <strain evidence="5 6">DSM 21668</strain>
    </source>
</reference>
<evidence type="ECO:0000259" key="4">
    <source>
        <dbReference type="Pfam" id="PF02894"/>
    </source>
</evidence>
<dbReference type="Proteomes" id="UP000198901">
    <property type="component" value="Unassembled WGS sequence"/>
</dbReference>
<dbReference type="PANTHER" id="PTHR43708:SF5">
    <property type="entry name" value="CONSERVED EXPRESSED OXIDOREDUCTASE (EUROFUNG)-RELATED"/>
    <property type="match status" value="1"/>
</dbReference>
<dbReference type="Pfam" id="PF01408">
    <property type="entry name" value="GFO_IDH_MocA"/>
    <property type="match status" value="1"/>
</dbReference>
<sequence>MIRTALVGFGDSAHYLHAPFILANPAFRLTHAYERSKNRAKEAYPFLTVVRSFEELLTNPEIDLVVINTPNDTHYAYTRQALEAGKHVLVEKPFTPTSPEAEELIALAEAKKRVLTVYQNRRWDSDFRTVREILDSGQLGELISYEAHFDRYKPVLNPKAWKETPSPAAGTLYDLGSHILDQALDLFGLPKTVAAEVWTQREGTGVDDAFDLRLDYGRLKVRLRSSLLVKEPAPRYTLHGTTGSFLKPGIDIQEDQLKAGQIMPGHPNFGVEPEELWGLLHTELTGVEVRRKVESLAGNWGIFYQNVADAILEGKELFVKPTQVLDQIRIIEAAYQSSQTGRIITL</sequence>
<evidence type="ECO:0000313" key="6">
    <source>
        <dbReference type="Proteomes" id="UP000198901"/>
    </source>
</evidence>
<evidence type="ECO:0000313" key="5">
    <source>
        <dbReference type="EMBL" id="SDM53678.1"/>
    </source>
</evidence>
<comment type="similarity">
    <text evidence="1">Belongs to the Gfo/Idh/MocA family.</text>
</comment>
<evidence type="ECO:0000259" key="3">
    <source>
        <dbReference type="Pfam" id="PF01408"/>
    </source>
</evidence>
<dbReference type="InterPro" id="IPR036291">
    <property type="entry name" value="NAD(P)-bd_dom_sf"/>
</dbReference>
<keyword evidence="2" id="KW-0560">Oxidoreductase</keyword>
<dbReference type="SUPFAM" id="SSF51735">
    <property type="entry name" value="NAD(P)-binding Rossmann-fold domains"/>
    <property type="match status" value="1"/>
</dbReference>
<feature type="domain" description="Gfo/Idh/MocA-like oxidoreductase C-terminal" evidence="4">
    <location>
        <begin position="131"/>
        <end position="346"/>
    </location>
</feature>
<organism evidence="5 6">
    <name type="scientific">Siphonobacter aquaeclarae</name>
    <dbReference type="NCBI Taxonomy" id="563176"/>
    <lineage>
        <taxon>Bacteria</taxon>
        <taxon>Pseudomonadati</taxon>
        <taxon>Bacteroidota</taxon>
        <taxon>Cytophagia</taxon>
        <taxon>Cytophagales</taxon>
        <taxon>Cytophagaceae</taxon>
        <taxon>Siphonobacter</taxon>
    </lineage>
</organism>
<dbReference type="AlphaFoldDB" id="A0A1G9U1B8"/>
<dbReference type="GO" id="GO:0000166">
    <property type="term" value="F:nucleotide binding"/>
    <property type="evidence" value="ECO:0007669"/>
    <property type="project" value="InterPro"/>
</dbReference>
<dbReference type="Gene3D" id="3.30.360.10">
    <property type="entry name" value="Dihydrodipicolinate Reductase, domain 2"/>
    <property type="match status" value="1"/>
</dbReference>
<keyword evidence="6" id="KW-1185">Reference proteome</keyword>
<proteinExistence type="inferred from homology"/>
<evidence type="ECO:0000256" key="2">
    <source>
        <dbReference type="ARBA" id="ARBA00023002"/>
    </source>
</evidence>
<dbReference type="Gene3D" id="3.40.50.720">
    <property type="entry name" value="NAD(P)-binding Rossmann-like Domain"/>
    <property type="match status" value="1"/>
</dbReference>
<dbReference type="STRING" id="563176.SAMN04488090_3630"/>
<dbReference type="InterPro" id="IPR004104">
    <property type="entry name" value="Gfo/Idh/MocA-like_OxRdtase_C"/>
</dbReference>
<dbReference type="PANTHER" id="PTHR43708">
    <property type="entry name" value="CONSERVED EXPRESSED OXIDOREDUCTASE (EUROFUNG)"/>
    <property type="match status" value="1"/>
</dbReference>
<dbReference type="Pfam" id="PF02894">
    <property type="entry name" value="GFO_IDH_MocA_C"/>
    <property type="match status" value="1"/>
</dbReference>
<evidence type="ECO:0000256" key="1">
    <source>
        <dbReference type="ARBA" id="ARBA00010928"/>
    </source>
</evidence>
<feature type="domain" description="Gfo/Idh/MocA-like oxidoreductase N-terminal" evidence="3">
    <location>
        <begin position="2"/>
        <end position="118"/>
    </location>
</feature>
<accession>A0A1G9U1B8</accession>
<name>A0A1G9U1B8_9BACT</name>
<dbReference type="InterPro" id="IPR000683">
    <property type="entry name" value="Gfo/Idh/MocA-like_OxRdtase_N"/>
</dbReference>
<dbReference type="InterPro" id="IPR051317">
    <property type="entry name" value="Gfo/Idh/MocA_oxidoreduct"/>
</dbReference>
<dbReference type="GO" id="GO:0016491">
    <property type="term" value="F:oxidoreductase activity"/>
    <property type="evidence" value="ECO:0007669"/>
    <property type="project" value="UniProtKB-KW"/>
</dbReference>
<dbReference type="EMBL" id="FNGS01000007">
    <property type="protein sequence ID" value="SDM53678.1"/>
    <property type="molecule type" value="Genomic_DNA"/>
</dbReference>